<keyword evidence="3" id="KW-0175">Coiled coil</keyword>
<dbReference type="CDD" id="cd14302">
    <property type="entry name" value="UBA_UBXN1"/>
    <property type="match status" value="1"/>
</dbReference>
<evidence type="ECO:0008006" key="9">
    <source>
        <dbReference type="Google" id="ProtNLM"/>
    </source>
</evidence>
<dbReference type="PANTHER" id="PTHR46340:SF1">
    <property type="entry name" value="UBX DOMAIN-CONTAINING PROTEIN 1"/>
    <property type="match status" value="1"/>
</dbReference>
<comment type="caution">
    <text evidence="7">The sequence shown here is derived from an EMBL/GenBank/DDBJ whole genome shotgun (WGS) entry which is preliminary data.</text>
</comment>
<dbReference type="SUPFAM" id="SSF46934">
    <property type="entry name" value="UBA-like"/>
    <property type="match status" value="1"/>
</dbReference>
<dbReference type="SMART" id="SM00165">
    <property type="entry name" value="UBA"/>
    <property type="match status" value="1"/>
</dbReference>
<gene>
    <name evidence="7" type="ORF">C0Q70_14351</name>
</gene>
<dbReference type="FunFam" id="3.10.20.90:FF:000134">
    <property type="entry name" value="UBX domain-containing protein 1"/>
    <property type="match status" value="1"/>
</dbReference>
<evidence type="ECO:0000313" key="8">
    <source>
        <dbReference type="Proteomes" id="UP000245119"/>
    </source>
</evidence>
<dbReference type="Pfam" id="PF00789">
    <property type="entry name" value="UBX"/>
    <property type="match status" value="1"/>
</dbReference>
<protein>
    <recommendedName>
        <fullName evidence="9">UBX domain-containing protein</fullName>
    </recommendedName>
</protein>
<dbReference type="Gene3D" id="1.10.8.10">
    <property type="entry name" value="DNA helicase RuvA subunit, C-terminal domain"/>
    <property type="match status" value="1"/>
</dbReference>
<evidence type="ECO:0000256" key="4">
    <source>
        <dbReference type="SAM" id="MobiDB-lite"/>
    </source>
</evidence>
<evidence type="ECO:0000259" key="5">
    <source>
        <dbReference type="PROSITE" id="PS50030"/>
    </source>
</evidence>
<evidence type="ECO:0000259" key="6">
    <source>
        <dbReference type="PROSITE" id="PS50033"/>
    </source>
</evidence>
<evidence type="ECO:0000256" key="3">
    <source>
        <dbReference type="ARBA" id="ARBA00023054"/>
    </source>
</evidence>
<keyword evidence="2" id="KW-0963">Cytoplasm</keyword>
<evidence type="ECO:0000313" key="7">
    <source>
        <dbReference type="EMBL" id="PVD26673.1"/>
    </source>
</evidence>
<dbReference type="STRING" id="400727.A0A2T7NZU7"/>
<dbReference type="OMA" id="AQHFPRK"/>
<keyword evidence="8" id="KW-1185">Reference proteome</keyword>
<dbReference type="GO" id="GO:0031397">
    <property type="term" value="P:negative regulation of protein ubiquitination"/>
    <property type="evidence" value="ECO:0007669"/>
    <property type="project" value="TreeGrafter"/>
</dbReference>
<dbReference type="CDD" id="cd01772">
    <property type="entry name" value="UBX_UBXN1"/>
    <property type="match status" value="1"/>
</dbReference>
<dbReference type="PROSITE" id="PS50033">
    <property type="entry name" value="UBX"/>
    <property type="match status" value="1"/>
</dbReference>
<comment type="subcellular location">
    <subcellularLocation>
        <location evidence="1">Cytoplasm</location>
    </subcellularLocation>
</comment>
<dbReference type="PROSITE" id="PS50030">
    <property type="entry name" value="UBA"/>
    <property type="match status" value="1"/>
</dbReference>
<organism evidence="7 8">
    <name type="scientific">Pomacea canaliculata</name>
    <name type="common">Golden apple snail</name>
    <dbReference type="NCBI Taxonomy" id="400727"/>
    <lineage>
        <taxon>Eukaryota</taxon>
        <taxon>Metazoa</taxon>
        <taxon>Spiralia</taxon>
        <taxon>Lophotrochozoa</taxon>
        <taxon>Mollusca</taxon>
        <taxon>Gastropoda</taxon>
        <taxon>Caenogastropoda</taxon>
        <taxon>Architaenioglossa</taxon>
        <taxon>Ampullarioidea</taxon>
        <taxon>Ampullariidae</taxon>
        <taxon>Pomacea</taxon>
    </lineage>
</organism>
<dbReference type="SMART" id="SM00166">
    <property type="entry name" value="UBX"/>
    <property type="match status" value="1"/>
</dbReference>
<name>A0A2T7NZU7_POMCA</name>
<accession>A0A2T7NZU7</accession>
<reference evidence="7 8" key="1">
    <citation type="submission" date="2018-04" db="EMBL/GenBank/DDBJ databases">
        <title>The genome of golden apple snail Pomacea canaliculata provides insight into stress tolerance and invasive adaptation.</title>
        <authorList>
            <person name="Liu C."/>
            <person name="Liu B."/>
            <person name="Ren Y."/>
            <person name="Zhang Y."/>
            <person name="Wang H."/>
            <person name="Li S."/>
            <person name="Jiang F."/>
            <person name="Yin L."/>
            <person name="Zhang G."/>
            <person name="Qian W."/>
            <person name="Fan W."/>
        </authorList>
    </citation>
    <scope>NUCLEOTIDE SEQUENCE [LARGE SCALE GENOMIC DNA]</scope>
    <source>
        <strain evidence="7">SZHN2017</strain>
        <tissue evidence="7">Muscle</tissue>
    </source>
</reference>
<dbReference type="InterPro" id="IPR057766">
    <property type="entry name" value="Znf-C2H2_OTU1-like_C"/>
</dbReference>
<dbReference type="InterPro" id="IPR015940">
    <property type="entry name" value="UBA"/>
</dbReference>
<dbReference type="GO" id="GO:1903094">
    <property type="term" value="P:negative regulation of protein K48-linked deubiquitination"/>
    <property type="evidence" value="ECO:0007669"/>
    <property type="project" value="TreeGrafter"/>
</dbReference>
<dbReference type="Proteomes" id="UP000245119">
    <property type="component" value="Linkage Group LG8"/>
</dbReference>
<dbReference type="SUPFAM" id="SSF54236">
    <property type="entry name" value="Ubiquitin-like"/>
    <property type="match status" value="1"/>
</dbReference>
<feature type="compositionally biased region" description="Basic and acidic residues" evidence="4">
    <location>
        <begin position="117"/>
        <end position="167"/>
    </location>
</feature>
<dbReference type="EMBL" id="PZQS01000008">
    <property type="protein sequence ID" value="PVD26673.1"/>
    <property type="molecule type" value="Genomic_DNA"/>
</dbReference>
<proteinExistence type="predicted"/>
<dbReference type="PANTHER" id="PTHR46340">
    <property type="entry name" value="UBX DOMAIN-CONTAINING PROTEIN 1"/>
    <property type="match status" value="1"/>
</dbReference>
<dbReference type="AlphaFoldDB" id="A0A2T7NZU7"/>
<dbReference type="InterPro" id="IPR001012">
    <property type="entry name" value="UBX_dom"/>
</dbReference>
<dbReference type="GO" id="GO:0036435">
    <property type="term" value="F:K48-linked polyubiquitin modification-dependent protein binding"/>
    <property type="evidence" value="ECO:0007669"/>
    <property type="project" value="TreeGrafter"/>
</dbReference>
<dbReference type="GO" id="GO:0005634">
    <property type="term" value="C:nucleus"/>
    <property type="evidence" value="ECO:0007669"/>
    <property type="project" value="TreeGrafter"/>
</dbReference>
<evidence type="ECO:0000256" key="2">
    <source>
        <dbReference type="ARBA" id="ARBA00022490"/>
    </source>
</evidence>
<dbReference type="OrthoDB" id="10254930at2759"/>
<dbReference type="Gene3D" id="3.10.20.90">
    <property type="entry name" value="Phosphatidylinositol 3-kinase Catalytic Subunit, Chain A, domain 1"/>
    <property type="match status" value="1"/>
</dbReference>
<dbReference type="Pfam" id="PF24560">
    <property type="entry name" value="zf-C2H2_OTU1_C"/>
    <property type="match status" value="1"/>
</dbReference>
<feature type="domain" description="UBX" evidence="6">
    <location>
        <begin position="257"/>
        <end position="335"/>
    </location>
</feature>
<dbReference type="InterPro" id="IPR013087">
    <property type="entry name" value="Znf_C2H2_type"/>
</dbReference>
<dbReference type="InterPro" id="IPR009060">
    <property type="entry name" value="UBA-like_sf"/>
</dbReference>
<evidence type="ECO:0000256" key="1">
    <source>
        <dbReference type="ARBA" id="ARBA00004496"/>
    </source>
</evidence>
<feature type="domain" description="UBA" evidence="5">
    <location>
        <begin position="1"/>
        <end position="44"/>
    </location>
</feature>
<dbReference type="GO" id="GO:0005737">
    <property type="term" value="C:cytoplasm"/>
    <property type="evidence" value="ECO:0007669"/>
    <property type="project" value="UniProtKB-SubCell"/>
</dbReference>
<dbReference type="InterPro" id="IPR029071">
    <property type="entry name" value="Ubiquitin-like_domsf"/>
</dbReference>
<dbReference type="InterPro" id="IPR041923">
    <property type="entry name" value="UBA_UBXN1"/>
</dbReference>
<sequence length="339" mass="37896">MSSTVSSDLATLLEMGFPKNRAEKALAVTGYKGVQLAMDWIMAHEDDPDVDIPLEIPNQEGHVIGENTANDSVIDAEAGAASGDSTQSQQQAKSLKCDECGKMLKNEAEVQAHAARTQHEMFSETTDEIKPLTEEEKTQQKEKLIEKLKQRRVEREEKEKQDEIQREKLRRSQGRDLTSVKQRMEEVELRKIAEERKREKMEEKMARQRVKDQIEKDRVERAAKFGKGGPQTTAVPAQTASPAAAAASPAALAAEKKEYDQTRLQIRLPNGQSLTQTFNVKESLAAVRLYVEINRSDGTGPFSLMTTFPRKIFTSEDMEKPLNQLGLVPSAVITVTKSQ</sequence>
<dbReference type="GO" id="GO:0032435">
    <property type="term" value="P:negative regulation of proteasomal ubiquitin-dependent protein catabolic process"/>
    <property type="evidence" value="ECO:0007669"/>
    <property type="project" value="TreeGrafter"/>
</dbReference>
<feature type="region of interest" description="Disordered" evidence="4">
    <location>
        <begin position="116"/>
        <end position="177"/>
    </location>
</feature>
<dbReference type="FunFam" id="1.10.8.10:FF:000044">
    <property type="entry name" value="UBX domain-containing protein 1"/>
    <property type="match status" value="1"/>
</dbReference>
<dbReference type="Pfam" id="PF22562">
    <property type="entry name" value="UBA_7"/>
    <property type="match status" value="1"/>
</dbReference>
<dbReference type="PROSITE" id="PS00028">
    <property type="entry name" value="ZINC_FINGER_C2H2_1"/>
    <property type="match status" value="1"/>
</dbReference>